<dbReference type="OrthoDB" id="4794000at2759"/>
<keyword evidence="1" id="KW-1133">Transmembrane helix</keyword>
<accession>A0A1Q8RQP8</accession>
<protein>
    <submittedName>
        <fullName evidence="2">Uncharacterized protein</fullName>
    </submittedName>
</protein>
<proteinExistence type="predicted"/>
<keyword evidence="3" id="KW-1185">Reference proteome</keyword>
<name>A0A1Q8RQP8_9PEZI</name>
<evidence type="ECO:0000313" key="2">
    <source>
        <dbReference type="EMBL" id="OLN86648.1"/>
    </source>
</evidence>
<reference evidence="2 3" key="1">
    <citation type="submission" date="2016-11" db="EMBL/GenBank/DDBJ databases">
        <title>Draft Genome Assembly of Colletotrichum chlorophyti a pathogen of herbaceous plants.</title>
        <authorList>
            <person name="Gan P."/>
            <person name="Narusaka M."/>
            <person name="Tsushima A."/>
            <person name="Narusaka Y."/>
            <person name="Takano Y."/>
            <person name="Shirasu K."/>
        </authorList>
    </citation>
    <scope>NUCLEOTIDE SEQUENCE [LARGE SCALE GENOMIC DNA]</scope>
    <source>
        <strain evidence="2 3">NTL11</strain>
    </source>
</reference>
<feature type="transmembrane region" description="Helical" evidence="1">
    <location>
        <begin position="169"/>
        <end position="190"/>
    </location>
</feature>
<evidence type="ECO:0000256" key="1">
    <source>
        <dbReference type="SAM" id="Phobius"/>
    </source>
</evidence>
<organism evidence="2 3">
    <name type="scientific">Colletotrichum chlorophyti</name>
    <dbReference type="NCBI Taxonomy" id="708187"/>
    <lineage>
        <taxon>Eukaryota</taxon>
        <taxon>Fungi</taxon>
        <taxon>Dikarya</taxon>
        <taxon>Ascomycota</taxon>
        <taxon>Pezizomycotina</taxon>
        <taxon>Sordariomycetes</taxon>
        <taxon>Hypocreomycetidae</taxon>
        <taxon>Glomerellales</taxon>
        <taxon>Glomerellaceae</taxon>
        <taxon>Colletotrichum</taxon>
    </lineage>
</organism>
<feature type="transmembrane region" description="Helical" evidence="1">
    <location>
        <begin position="123"/>
        <end position="148"/>
    </location>
</feature>
<dbReference type="AlphaFoldDB" id="A0A1Q8RQP8"/>
<comment type="caution">
    <text evidence="2">The sequence shown here is derived from an EMBL/GenBank/DDBJ whole genome shotgun (WGS) entry which is preliminary data.</text>
</comment>
<sequence>MTQHSPAVCDSRTIMLAGLKCAPGAQGPLPPAITAAYCSFVGDSSSPLSDVFSLSFIRTYLETSIPIRQVVTTIGKLKIEFGQNSNTATRKAAAAALMIVDRPKLKEYLDILVAPENSDQQLILLYGLLFTHLEFMVGDSWIFFQSVFRKLSDKVQEMLKQNRRKPSLYFDRGLLMNFSLVAGYYALILFSDTFVVDVELYDPSPFENIDASSSSVRVNSAVLHYFCKFIAEFARLNHNKRECRSNKNCRATKWVRQARNVTRDRHLNENVPVEELKEALSNAGLLDCGMGIIESSGAIIDIMENLRREELDNGQDEDGTDFGILREAFYLYSLMGLTRTFWDPVWKLVDEDLPFVTDMPNLETHGVVVLERFERRISEVCVESWYYLVILVGVALEVQKPEYQQRVEALVNEIRNKGITIAEALLEDMKMIWRIRLASQHVGPTC</sequence>
<evidence type="ECO:0000313" key="3">
    <source>
        <dbReference type="Proteomes" id="UP000186583"/>
    </source>
</evidence>
<gene>
    <name evidence="2" type="ORF">CCHL11_03730</name>
</gene>
<keyword evidence="1" id="KW-0472">Membrane</keyword>
<dbReference type="EMBL" id="MPGH01000111">
    <property type="protein sequence ID" value="OLN86648.1"/>
    <property type="molecule type" value="Genomic_DNA"/>
</dbReference>
<keyword evidence="1" id="KW-0812">Transmembrane</keyword>
<dbReference type="Proteomes" id="UP000186583">
    <property type="component" value="Unassembled WGS sequence"/>
</dbReference>